<proteinExistence type="inferred from homology"/>
<dbReference type="InterPro" id="IPR004154">
    <property type="entry name" value="Anticodon-bd"/>
</dbReference>
<dbReference type="RefSeq" id="WP_119863998.1">
    <property type="nucleotide sequence ID" value="NZ_CP008748.1"/>
</dbReference>
<dbReference type="InterPro" id="IPR017449">
    <property type="entry name" value="Pro-tRNA_synth_II"/>
</dbReference>
<dbReference type="GO" id="GO:0006433">
    <property type="term" value="P:prolyl-tRNA aminoacylation"/>
    <property type="evidence" value="ECO:0007669"/>
    <property type="project" value="UniProtKB-UniRule"/>
</dbReference>
<dbReference type="SUPFAM" id="SSF55681">
    <property type="entry name" value="Class II aaRS and biotin synthetases"/>
    <property type="match status" value="1"/>
</dbReference>
<keyword evidence="4 8" id="KW-0067">ATP-binding</keyword>
<evidence type="ECO:0000256" key="3">
    <source>
        <dbReference type="ARBA" id="ARBA00022741"/>
    </source>
</evidence>
<evidence type="ECO:0000313" key="10">
    <source>
        <dbReference type="EMBL" id="ASI54198.1"/>
    </source>
</evidence>
<dbReference type="KEGG" id="mhyv:MHSN_03435"/>
<dbReference type="PRINTS" id="PR01046">
    <property type="entry name" value="TRNASYNTHPRO"/>
</dbReference>
<dbReference type="Pfam" id="PF03129">
    <property type="entry name" value="HGTP_anticodon"/>
    <property type="match status" value="1"/>
</dbReference>
<dbReference type="SUPFAM" id="SSF52954">
    <property type="entry name" value="Class II aaRS ABD-related"/>
    <property type="match status" value="1"/>
</dbReference>
<comment type="function">
    <text evidence="8">Catalyzes the attachment of proline to tRNA(Pro) in a two-step reaction: proline is first activated by ATP to form Pro-AMP and then transferred to the acceptor end of tRNA(Pro).</text>
</comment>
<dbReference type="GO" id="GO:0017101">
    <property type="term" value="C:aminoacyl-tRNA synthetase multienzyme complex"/>
    <property type="evidence" value="ECO:0007669"/>
    <property type="project" value="TreeGrafter"/>
</dbReference>
<keyword evidence="6 8" id="KW-0030">Aminoacyl-tRNA synthetase</keyword>
<dbReference type="GO" id="GO:0004827">
    <property type="term" value="F:proline-tRNA ligase activity"/>
    <property type="evidence" value="ECO:0007669"/>
    <property type="project" value="UniProtKB-UniRule"/>
</dbReference>
<dbReference type="GO" id="GO:0005737">
    <property type="term" value="C:cytoplasm"/>
    <property type="evidence" value="ECO:0007669"/>
    <property type="project" value="UniProtKB-SubCell"/>
</dbReference>
<dbReference type="EC" id="6.1.1.15" evidence="8"/>
<dbReference type="InterPro" id="IPR036621">
    <property type="entry name" value="Anticodon-bd_dom_sf"/>
</dbReference>
<dbReference type="AlphaFoldDB" id="A0A4P1QGN7"/>
<evidence type="ECO:0000256" key="2">
    <source>
        <dbReference type="ARBA" id="ARBA00022598"/>
    </source>
</evidence>
<dbReference type="Proteomes" id="UP000264882">
    <property type="component" value="Chromosome"/>
</dbReference>
<dbReference type="Gene3D" id="3.30.110.30">
    <property type="entry name" value="C-terminal domain of ProRS"/>
    <property type="match status" value="1"/>
</dbReference>
<dbReference type="PROSITE" id="PS50862">
    <property type="entry name" value="AA_TRNA_LIGASE_II"/>
    <property type="match status" value="1"/>
</dbReference>
<evidence type="ECO:0000256" key="1">
    <source>
        <dbReference type="ARBA" id="ARBA00022490"/>
    </source>
</evidence>
<evidence type="ECO:0000256" key="4">
    <source>
        <dbReference type="ARBA" id="ARBA00022840"/>
    </source>
</evidence>
<dbReference type="Gene3D" id="3.40.50.800">
    <property type="entry name" value="Anticodon-binding domain"/>
    <property type="match status" value="1"/>
</dbReference>
<evidence type="ECO:0000256" key="7">
    <source>
        <dbReference type="ARBA" id="ARBA00047671"/>
    </source>
</evidence>
<dbReference type="SMART" id="SM00946">
    <property type="entry name" value="ProRS-C_1"/>
    <property type="match status" value="1"/>
</dbReference>
<evidence type="ECO:0000259" key="9">
    <source>
        <dbReference type="PROSITE" id="PS50862"/>
    </source>
</evidence>
<keyword evidence="11" id="KW-1185">Reference proteome</keyword>
<gene>
    <name evidence="8" type="primary">proS</name>
    <name evidence="10" type="ORF">MHSN_03435</name>
</gene>
<accession>A0A4P1QGN7</accession>
<comment type="catalytic activity">
    <reaction evidence="7 8">
        <text>tRNA(Pro) + L-proline + ATP = L-prolyl-tRNA(Pro) + AMP + diphosphate</text>
        <dbReference type="Rhea" id="RHEA:14305"/>
        <dbReference type="Rhea" id="RHEA-COMP:9700"/>
        <dbReference type="Rhea" id="RHEA-COMP:9702"/>
        <dbReference type="ChEBI" id="CHEBI:30616"/>
        <dbReference type="ChEBI" id="CHEBI:33019"/>
        <dbReference type="ChEBI" id="CHEBI:60039"/>
        <dbReference type="ChEBI" id="CHEBI:78442"/>
        <dbReference type="ChEBI" id="CHEBI:78532"/>
        <dbReference type="ChEBI" id="CHEBI:456215"/>
        <dbReference type="EC" id="6.1.1.15"/>
    </reaction>
</comment>
<dbReference type="SUPFAM" id="SSF64586">
    <property type="entry name" value="C-terminal domain of ProRS"/>
    <property type="match status" value="1"/>
</dbReference>
<evidence type="ECO:0000256" key="8">
    <source>
        <dbReference type="HAMAP-Rule" id="MF_01571"/>
    </source>
</evidence>
<dbReference type="GO" id="GO:0005524">
    <property type="term" value="F:ATP binding"/>
    <property type="evidence" value="ECO:0007669"/>
    <property type="project" value="UniProtKB-UniRule"/>
</dbReference>
<dbReference type="InterPro" id="IPR033721">
    <property type="entry name" value="ProRS_core_arch_euk"/>
</dbReference>
<evidence type="ECO:0000256" key="5">
    <source>
        <dbReference type="ARBA" id="ARBA00022917"/>
    </source>
</evidence>
<reference evidence="10 11" key="1">
    <citation type="submission" date="2014-06" db="EMBL/GenBank/DDBJ databases">
        <title>The Whole Genome Sequence of Mycoplasma hyosynoviae strain ATCC 27095.</title>
        <authorList>
            <person name="Calcutt M.J."/>
            <person name="Foecking M.F."/>
        </authorList>
    </citation>
    <scope>NUCLEOTIDE SEQUENCE [LARGE SCALE GENOMIC DNA]</scope>
    <source>
        <strain evidence="10 11">M60</strain>
    </source>
</reference>
<keyword evidence="5 8" id="KW-0648">Protein biosynthesis</keyword>
<dbReference type="HAMAP" id="MF_01571">
    <property type="entry name" value="Pro_tRNA_synth_type3"/>
    <property type="match status" value="1"/>
</dbReference>
<dbReference type="CDD" id="cd00778">
    <property type="entry name" value="ProRS_core_arch_euk"/>
    <property type="match status" value="1"/>
</dbReference>
<comment type="similarity">
    <text evidence="8">Belongs to the class-II aminoacyl-tRNA synthetase family. ProS type 3 subfamily.</text>
</comment>
<dbReference type="InterPro" id="IPR006195">
    <property type="entry name" value="aa-tRNA-synth_II"/>
</dbReference>
<comment type="domain">
    <text evidence="8">Consists of three domains: the N-terminal catalytic domain, the anticodon-binding domain and the C-terminal extension.</text>
</comment>
<name>A0A4P1QGN7_9BACT</name>
<dbReference type="Gene3D" id="3.30.930.10">
    <property type="entry name" value="Bira Bifunctional Protein, Domain 2"/>
    <property type="match status" value="1"/>
</dbReference>
<sequence length="479" mass="54980">MKKLEKITPQNENFAKWFTDVIQNGDLMAYGASKGSIIFKPLSFGIWDNIRKVLDEKFKSNEVQNVYLPLLIPESLLQKEKDHLQGFNPELATVTEVGGKKLTEKYFIRPTSETLFGDFFKNEVESHNDLPLILNQWANVMRWEKTTNPFLRTREFLWQEGHTIHSIEKEAVVFTKQMLQVYYEFVTEYLAIPVISGEKTPKEKFSGAEFTFTIEAMMKDGKALQSATSHYLGQNFTKVFDVKFKNKNNEFEHPYGTSWGTSTRLLGAIIMTHGDDRGIIVPPKIAPIQIDIIEILANKNPKVHEFGLYLKERLSQIFSVNLDTSMKSPGFKAANSEIHGTPLRIEVGPLDVEQNQVTFVRRDTLEKFVVNIEDVLFEAKKTLENIQNNLYTSALNRLKQNFVIATNYESFKEAIAQNKWVVTNFACNIEDEIKIKEETGASSRCIPFELGFIDTKKLKGKCFFTNKKTDTIVIFARAY</sequence>
<organism evidence="10 11">
    <name type="scientific">Metamycoplasma hyosynoviae</name>
    <dbReference type="NCBI Taxonomy" id="29559"/>
    <lineage>
        <taxon>Bacteria</taxon>
        <taxon>Bacillati</taxon>
        <taxon>Mycoplasmatota</taxon>
        <taxon>Mycoplasmoidales</taxon>
        <taxon>Metamycoplasmataceae</taxon>
        <taxon>Metamycoplasma</taxon>
    </lineage>
</organism>
<dbReference type="InterPro" id="IPR016061">
    <property type="entry name" value="Pro-tRNA_ligase_II_C"/>
</dbReference>
<protein>
    <recommendedName>
        <fullName evidence="8">Proline--tRNA ligase</fullName>
        <ecNumber evidence="8">6.1.1.15</ecNumber>
    </recommendedName>
    <alternativeName>
        <fullName evidence="8">Prolyl-tRNA synthetase</fullName>
        <shortName evidence="8">ProRS</shortName>
    </alternativeName>
</protein>
<keyword evidence="3 8" id="KW-0547">Nucleotide-binding</keyword>
<comment type="subunit">
    <text evidence="8">Homodimer.</text>
</comment>
<dbReference type="PANTHER" id="PTHR43382">
    <property type="entry name" value="PROLYL-TRNA SYNTHETASE"/>
    <property type="match status" value="1"/>
</dbReference>
<feature type="domain" description="Aminoacyl-transfer RNA synthetases class-II family profile" evidence="9">
    <location>
        <begin position="32"/>
        <end position="282"/>
    </location>
</feature>
<dbReference type="InterPro" id="IPR002314">
    <property type="entry name" value="aa-tRNA-synt_IIb"/>
</dbReference>
<keyword evidence="1 8" id="KW-0963">Cytoplasm</keyword>
<dbReference type="InterPro" id="IPR004499">
    <property type="entry name" value="Pro-tRNA-ligase_IIa_arc-type"/>
</dbReference>
<dbReference type="NCBIfam" id="TIGR00408">
    <property type="entry name" value="proS_fam_I"/>
    <property type="match status" value="1"/>
</dbReference>
<evidence type="ECO:0000256" key="6">
    <source>
        <dbReference type="ARBA" id="ARBA00023146"/>
    </source>
</evidence>
<dbReference type="FunFam" id="3.30.930.10:FF:000037">
    <property type="entry name" value="Proline--tRNA ligase"/>
    <property type="match status" value="1"/>
</dbReference>
<dbReference type="Pfam" id="PF09180">
    <property type="entry name" value="ProRS-C_1"/>
    <property type="match status" value="1"/>
</dbReference>
<evidence type="ECO:0000313" key="11">
    <source>
        <dbReference type="Proteomes" id="UP000264882"/>
    </source>
</evidence>
<dbReference type="Pfam" id="PF00587">
    <property type="entry name" value="tRNA-synt_2b"/>
    <property type="match status" value="1"/>
</dbReference>
<dbReference type="EMBL" id="CP008748">
    <property type="protein sequence ID" value="ASI54198.1"/>
    <property type="molecule type" value="Genomic_DNA"/>
</dbReference>
<keyword evidence="2 8" id="KW-0436">Ligase</keyword>
<comment type="subcellular location">
    <subcellularLocation>
        <location evidence="8">Cytoplasm</location>
    </subcellularLocation>
</comment>
<dbReference type="PANTHER" id="PTHR43382:SF2">
    <property type="entry name" value="BIFUNCTIONAL GLUTAMATE_PROLINE--TRNA LIGASE"/>
    <property type="match status" value="1"/>
</dbReference>
<dbReference type="InterPro" id="IPR002316">
    <property type="entry name" value="Pro-tRNA-ligase_IIa"/>
</dbReference>
<dbReference type="InterPro" id="IPR045864">
    <property type="entry name" value="aa-tRNA-synth_II/BPL/LPL"/>
</dbReference>